<keyword evidence="1" id="KW-0812">Transmembrane</keyword>
<gene>
    <name evidence="2" type="ORF">MNBD_GAMMA10-2762</name>
</gene>
<feature type="transmembrane region" description="Helical" evidence="1">
    <location>
        <begin position="6"/>
        <end position="23"/>
    </location>
</feature>
<evidence type="ECO:0000313" key="2">
    <source>
        <dbReference type="EMBL" id="VAW70173.1"/>
    </source>
</evidence>
<evidence type="ECO:0008006" key="3">
    <source>
        <dbReference type="Google" id="ProtNLM"/>
    </source>
</evidence>
<keyword evidence="1" id="KW-0472">Membrane</keyword>
<proteinExistence type="predicted"/>
<evidence type="ECO:0000256" key="1">
    <source>
        <dbReference type="SAM" id="Phobius"/>
    </source>
</evidence>
<name>A0A3B0Y178_9ZZZZ</name>
<protein>
    <recommendedName>
        <fullName evidence="3">DUF5683 domain-containing protein</fullName>
    </recommendedName>
</protein>
<dbReference type="AlphaFoldDB" id="A0A3B0Y178"/>
<accession>A0A3B0Y178</accession>
<sequence>MSESKNATISVAIKAALLSGLVFPGAGHFYLKKHLMGLVLTICSLGATYYIFSDVFARARAISEKIQNGELPLDVAVIAEQVSLQGTQSLSTALVVLMVCWLVGIVDSLRLGYAMGRGLERKKN</sequence>
<feature type="transmembrane region" description="Helical" evidence="1">
    <location>
        <begin position="35"/>
        <end position="52"/>
    </location>
</feature>
<organism evidence="2">
    <name type="scientific">hydrothermal vent metagenome</name>
    <dbReference type="NCBI Taxonomy" id="652676"/>
    <lineage>
        <taxon>unclassified sequences</taxon>
        <taxon>metagenomes</taxon>
        <taxon>ecological metagenomes</taxon>
    </lineage>
</organism>
<dbReference type="EMBL" id="UOFJ01000500">
    <property type="protein sequence ID" value="VAW70173.1"/>
    <property type="molecule type" value="Genomic_DNA"/>
</dbReference>
<keyword evidence="1" id="KW-1133">Transmembrane helix</keyword>
<reference evidence="2" key="1">
    <citation type="submission" date="2018-06" db="EMBL/GenBank/DDBJ databases">
        <authorList>
            <person name="Zhirakovskaya E."/>
        </authorList>
    </citation>
    <scope>NUCLEOTIDE SEQUENCE</scope>
</reference>